<dbReference type="PROSITE" id="PS50878">
    <property type="entry name" value="RT_POL"/>
    <property type="match status" value="1"/>
</dbReference>
<organism evidence="1 2">
    <name type="scientific">Paramuricea clavata</name>
    <name type="common">Red gorgonian</name>
    <name type="synonym">Violescent sea-whip</name>
    <dbReference type="NCBI Taxonomy" id="317549"/>
    <lineage>
        <taxon>Eukaryota</taxon>
        <taxon>Metazoa</taxon>
        <taxon>Cnidaria</taxon>
        <taxon>Anthozoa</taxon>
        <taxon>Octocorallia</taxon>
        <taxon>Malacalcyonacea</taxon>
        <taxon>Plexauridae</taxon>
        <taxon>Paramuricea</taxon>
    </lineage>
</organism>
<feature type="non-terminal residue" evidence="1">
    <location>
        <position position="167"/>
    </location>
</feature>
<dbReference type="AlphaFoldDB" id="A0A7D9ELX3"/>
<proteinExistence type="predicted"/>
<accession>A0A7D9ELX3</accession>
<gene>
    <name evidence="1" type="ORF">PACLA_8A002729</name>
</gene>
<dbReference type="PANTHER" id="PTHR33332">
    <property type="entry name" value="REVERSE TRANSCRIPTASE DOMAIN-CONTAINING PROTEIN"/>
    <property type="match status" value="1"/>
</dbReference>
<sequence length="167" mass="19004">MLNNCKSDIEAIRCGVPQGSNLGPLLFLIYINDLPNCLETTHSNLFADDTILSCQGHLSIDIEYKLNKVLVNAQKWLSANKLTLNNEKTKYMIIGSRQRLKTLDHVPKISINGHQIERVYKKEALGIGIDDRLSWNRQNEEQCNKISKNINLLRKAKDFVGLDTLKI</sequence>
<keyword evidence="2" id="KW-1185">Reference proteome</keyword>
<name>A0A7D9ELX3_PARCT</name>
<dbReference type="OrthoDB" id="5964236at2759"/>
<dbReference type="EMBL" id="CACRXK020007374">
    <property type="protein sequence ID" value="CAB4012088.1"/>
    <property type="molecule type" value="Genomic_DNA"/>
</dbReference>
<reference evidence="1" key="1">
    <citation type="submission" date="2020-04" db="EMBL/GenBank/DDBJ databases">
        <authorList>
            <person name="Alioto T."/>
            <person name="Alioto T."/>
            <person name="Gomez Garrido J."/>
        </authorList>
    </citation>
    <scope>NUCLEOTIDE SEQUENCE</scope>
    <source>
        <strain evidence="1">A484AB</strain>
    </source>
</reference>
<comment type="caution">
    <text evidence="1">The sequence shown here is derived from an EMBL/GenBank/DDBJ whole genome shotgun (WGS) entry which is preliminary data.</text>
</comment>
<protein>
    <submittedName>
        <fullName evidence="1">Uncharacterized protein</fullName>
    </submittedName>
</protein>
<dbReference type="InterPro" id="IPR000477">
    <property type="entry name" value="RT_dom"/>
</dbReference>
<evidence type="ECO:0000313" key="2">
    <source>
        <dbReference type="Proteomes" id="UP001152795"/>
    </source>
</evidence>
<dbReference type="Pfam" id="PF00078">
    <property type="entry name" value="RVT_1"/>
    <property type="match status" value="1"/>
</dbReference>
<evidence type="ECO:0000313" key="1">
    <source>
        <dbReference type="EMBL" id="CAB4012088.1"/>
    </source>
</evidence>
<dbReference type="Proteomes" id="UP001152795">
    <property type="component" value="Unassembled WGS sequence"/>
</dbReference>